<sequence length="50" mass="5557">MKPNSSLEAITNAASYHNQLVQAVSQRQNRAAEEKKISAIEVQSFWAPLT</sequence>
<gene>
    <name evidence="1" type="ORF">GIL414_LOCUS55296</name>
</gene>
<dbReference type="Proteomes" id="UP000681720">
    <property type="component" value="Unassembled WGS sequence"/>
</dbReference>
<dbReference type="EMBL" id="CAJOBJ010196016">
    <property type="protein sequence ID" value="CAF4968822.1"/>
    <property type="molecule type" value="Genomic_DNA"/>
</dbReference>
<feature type="non-terminal residue" evidence="1">
    <location>
        <position position="1"/>
    </location>
</feature>
<evidence type="ECO:0000313" key="2">
    <source>
        <dbReference type="Proteomes" id="UP000681720"/>
    </source>
</evidence>
<accession>A0A8S3D4Z7</accession>
<comment type="caution">
    <text evidence="1">The sequence shown here is derived from an EMBL/GenBank/DDBJ whole genome shotgun (WGS) entry which is preliminary data.</text>
</comment>
<reference evidence="1" key="1">
    <citation type="submission" date="2021-02" db="EMBL/GenBank/DDBJ databases">
        <authorList>
            <person name="Nowell W R."/>
        </authorList>
    </citation>
    <scope>NUCLEOTIDE SEQUENCE</scope>
</reference>
<dbReference type="AlphaFoldDB" id="A0A8S3D4Z7"/>
<name>A0A8S3D4Z7_9BILA</name>
<protein>
    <submittedName>
        <fullName evidence="1">Uncharacterized protein</fullName>
    </submittedName>
</protein>
<proteinExistence type="predicted"/>
<organism evidence="1 2">
    <name type="scientific">Rotaria magnacalcarata</name>
    <dbReference type="NCBI Taxonomy" id="392030"/>
    <lineage>
        <taxon>Eukaryota</taxon>
        <taxon>Metazoa</taxon>
        <taxon>Spiralia</taxon>
        <taxon>Gnathifera</taxon>
        <taxon>Rotifera</taxon>
        <taxon>Eurotatoria</taxon>
        <taxon>Bdelloidea</taxon>
        <taxon>Philodinida</taxon>
        <taxon>Philodinidae</taxon>
        <taxon>Rotaria</taxon>
    </lineage>
</organism>
<evidence type="ECO:0000313" key="1">
    <source>
        <dbReference type="EMBL" id="CAF4968822.1"/>
    </source>
</evidence>